<accession>A0A182NYN1</accession>
<sequence length="59" mass="6561">VRAAGESVERDPFGSSDARSRSQRSSSRNKSINNNTQVEVIRIVTESVSKQKFGKTYQS</sequence>
<feature type="region of interest" description="Disordered" evidence="1">
    <location>
        <begin position="1"/>
        <end position="38"/>
    </location>
</feature>
<evidence type="ECO:0000256" key="1">
    <source>
        <dbReference type="SAM" id="MobiDB-lite"/>
    </source>
</evidence>
<reference evidence="3" key="1">
    <citation type="submission" date="2013-03" db="EMBL/GenBank/DDBJ databases">
        <title>The Genome Sequence of Anopheles dirus WRAIR2.</title>
        <authorList>
            <consortium name="The Broad Institute Genomics Platform"/>
            <person name="Neafsey D.E."/>
            <person name="Walton C."/>
            <person name="Walker B."/>
            <person name="Young S.K."/>
            <person name="Zeng Q."/>
            <person name="Gargeya S."/>
            <person name="Fitzgerald M."/>
            <person name="Haas B."/>
            <person name="Abouelleil A."/>
            <person name="Allen A.W."/>
            <person name="Alvarado L."/>
            <person name="Arachchi H.M."/>
            <person name="Berlin A.M."/>
            <person name="Chapman S.B."/>
            <person name="Gainer-Dewar J."/>
            <person name="Goldberg J."/>
            <person name="Griggs A."/>
            <person name="Gujja S."/>
            <person name="Hansen M."/>
            <person name="Howarth C."/>
            <person name="Imamovic A."/>
            <person name="Ireland A."/>
            <person name="Larimer J."/>
            <person name="McCowan C."/>
            <person name="Murphy C."/>
            <person name="Pearson M."/>
            <person name="Poon T.W."/>
            <person name="Priest M."/>
            <person name="Roberts A."/>
            <person name="Saif S."/>
            <person name="Shea T."/>
            <person name="Sisk P."/>
            <person name="Sykes S."/>
            <person name="Wortman J."/>
            <person name="Nusbaum C."/>
            <person name="Birren B."/>
        </authorList>
    </citation>
    <scope>NUCLEOTIDE SEQUENCE [LARGE SCALE GENOMIC DNA]</scope>
    <source>
        <strain evidence="3">WRAIR2</strain>
    </source>
</reference>
<evidence type="ECO:0000313" key="2">
    <source>
        <dbReference type="EnsemblMetazoa" id="ADIR014925-PA"/>
    </source>
</evidence>
<dbReference type="Proteomes" id="UP000075884">
    <property type="component" value="Unassembled WGS sequence"/>
</dbReference>
<dbReference type="VEuPathDB" id="VectorBase:ADIR014925"/>
<reference evidence="2" key="2">
    <citation type="submission" date="2020-05" db="UniProtKB">
        <authorList>
            <consortium name="EnsemblMetazoa"/>
        </authorList>
    </citation>
    <scope>IDENTIFICATION</scope>
    <source>
        <strain evidence="2">WRAIR2</strain>
    </source>
</reference>
<dbReference type="EnsemblMetazoa" id="ADIR014925-RA">
    <property type="protein sequence ID" value="ADIR014925-PA"/>
    <property type="gene ID" value="ADIR014925"/>
</dbReference>
<proteinExistence type="predicted"/>
<feature type="compositionally biased region" description="Low complexity" evidence="1">
    <location>
        <begin position="23"/>
        <end position="35"/>
    </location>
</feature>
<organism evidence="2 3">
    <name type="scientific">Anopheles dirus</name>
    <dbReference type="NCBI Taxonomy" id="7168"/>
    <lineage>
        <taxon>Eukaryota</taxon>
        <taxon>Metazoa</taxon>
        <taxon>Ecdysozoa</taxon>
        <taxon>Arthropoda</taxon>
        <taxon>Hexapoda</taxon>
        <taxon>Insecta</taxon>
        <taxon>Pterygota</taxon>
        <taxon>Neoptera</taxon>
        <taxon>Endopterygota</taxon>
        <taxon>Diptera</taxon>
        <taxon>Nematocera</taxon>
        <taxon>Culicoidea</taxon>
        <taxon>Culicidae</taxon>
        <taxon>Anophelinae</taxon>
        <taxon>Anopheles</taxon>
    </lineage>
</organism>
<name>A0A182NYN1_9DIPT</name>
<keyword evidence="3" id="KW-1185">Reference proteome</keyword>
<protein>
    <submittedName>
        <fullName evidence="2">Uncharacterized protein</fullName>
    </submittedName>
</protein>
<dbReference type="AlphaFoldDB" id="A0A182NYN1"/>
<evidence type="ECO:0000313" key="3">
    <source>
        <dbReference type="Proteomes" id="UP000075884"/>
    </source>
</evidence>